<dbReference type="EMBL" id="JAMKBJ010000013">
    <property type="protein sequence ID" value="MCZ8538158.1"/>
    <property type="molecule type" value="Genomic_DNA"/>
</dbReference>
<reference evidence="1" key="1">
    <citation type="submission" date="2022-05" db="EMBL/GenBank/DDBJ databases">
        <authorList>
            <person name="Colautti A."/>
            <person name="Iacumin L."/>
        </authorList>
    </citation>
    <scope>NUCLEOTIDE SEQUENCE</scope>
    <source>
        <strain evidence="1">SK 55</strain>
    </source>
</reference>
<sequence>MKNSLNRLSVFVDDERPPLLTLDEVQTVHGLTRFLQTVRDLTDAPTDTVAASVFFRRIGFLLAAQFHIIAVHKKLFAGPLSQVGIIYEDYTFKFTVPSEGFIEVQEEEQALRFVLETYGHPLVEFFSLHAKIPKLILLENIWGYVIWAYSQLIQDGILSASENLEFLLLDSTWKPQMRRSPFKQFLQNQSALEAMINYKRVTCCLLKEMPNTHKCSYCPHAE</sequence>
<evidence type="ECO:0000313" key="1">
    <source>
        <dbReference type="EMBL" id="MCZ8538158.1"/>
    </source>
</evidence>
<comment type="caution">
    <text evidence="1">The sequence shown here is derived from an EMBL/GenBank/DDBJ whole genome shotgun (WGS) entry which is preliminary data.</text>
</comment>
<evidence type="ECO:0008006" key="3">
    <source>
        <dbReference type="Google" id="ProtNLM"/>
    </source>
</evidence>
<gene>
    <name evidence="1" type="ORF">M9R32_13255</name>
</gene>
<name>A0A9X3RF71_9BACL</name>
<dbReference type="AlphaFoldDB" id="A0A9X3RF71"/>
<proteinExistence type="predicted"/>
<organism evidence="1 2">
    <name type="scientific">Paenisporosarcina quisquiliarum</name>
    <dbReference type="NCBI Taxonomy" id="365346"/>
    <lineage>
        <taxon>Bacteria</taxon>
        <taxon>Bacillati</taxon>
        <taxon>Bacillota</taxon>
        <taxon>Bacilli</taxon>
        <taxon>Bacillales</taxon>
        <taxon>Caryophanaceae</taxon>
        <taxon>Paenisporosarcina</taxon>
    </lineage>
</organism>
<accession>A0A9X3RF71</accession>
<keyword evidence="2" id="KW-1185">Reference proteome</keyword>
<dbReference type="RefSeq" id="WP_269927231.1">
    <property type="nucleotide sequence ID" value="NZ_JAMKBJ010000013.1"/>
</dbReference>
<protein>
    <recommendedName>
        <fullName evidence="3">Ferric iron reductase protein FhuF, involved in iron transport</fullName>
    </recommendedName>
</protein>
<dbReference type="Proteomes" id="UP001152173">
    <property type="component" value="Unassembled WGS sequence"/>
</dbReference>
<evidence type="ECO:0000313" key="2">
    <source>
        <dbReference type="Proteomes" id="UP001152173"/>
    </source>
</evidence>